<dbReference type="Pfam" id="PF05159">
    <property type="entry name" value="Capsule_synth"/>
    <property type="match status" value="1"/>
</dbReference>
<dbReference type="InterPro" id="IPR007833">
    <property type="entry name" value="Capsule_polysaccharide_synth"/>
</dbReference>
<accession>A0A5D0RM82</accession>
<reference evidence="1 2" key="1">
    <citation type="submission" date="2019-08" db="EMBL/GenBank/DDBJ databases">
        <title>Identification of a novel species of the genus Boseongicola.</title>
        <authorList>
            <person name="Zhang X.-Q."/>
        </authorList>
    </citation>
    <scope>NUCLEOTIDE SEQUENCE [LARGE SCALE GENOMIC DNA]</scope>
    <source>
        <strain evidence="1 2">HY14</strain>
    </source>
</reference>
<keyword evidence="2" id="KW-1185">Reference proteome</keyword>
<dbReference type="AlphaFoldDB" id="A0A5D0RM82"/>
<protein>
    <recommendedName>
        <fullName evidence="3">Capsule polysaccharide biosynthesis protein</fullName>
    </recommendedName>
</protein>
<dbReference type="GO" id="GO:0015774">
    <property type="term" value="P:polysaccharide transport"/>
    <property type="evidence" value="ECO:0007669"/>
    <property type="project" value="InterPro"/>
</dbReference>
<evidence type="ECO:0000313" key="1">
    <source>
        <dbReference type="EMBL" id="TYB81945.1"/>
    </source>
</evidence>
<proteinExistence type="predicted"/>
<dbReference type="RefSeq" id="WP_148376531.1">
    <property type="nucleotide sequence ID" value="NZ_VSIY01000004.1"/>
</dbReference>
<dbReference type="Proteomes" id="UP000322080">
    <property type="component" value="Unassembled WGS sequence"/>
</dbReference>
<name>A0A5D0RM82_9RHOB</name>
<evidence type="ECO:0000313" key="2">
    <source>
        <dbReference type="Proteomes" id="UP000322080"/>
    </source>
</evidence>
<comment type="caution">
    <text evidence="1">The sequence shown here is derived from an EMBL/GenBank/DDBJ whole genome shotgun (WGS) entry which is preliminary data.</text>
</comment>
<sequence>MAAPRPGRVADVVLEVPAGWFRSPLDGDRHRRLYVSLLVALSELDVMVQPLALPYGADTAPRNPAPGQVIVSYHSRGPAGDVLRLKESYLPPYYTVDRLGYSGFSELATAPERFAPQIAAMPLDDVREMLGKLRREVIDANLSKYPQPETPGPDVPGRYVFMPLQTMNDPVATLWRLDPFDVLRCLLQIAGEDGPSIVVKRHPLCKSRRVARELADLSAAHDKLSVAETSVHRLIAGATAVVGANTGVLFEALIHRKPVVSFGGSDFASATTQIASLDALAPALAGEGAPRAEDRDRFLGWYLTRHCLRADDIPEIKRRIEAAMKEAGARRRPGRATRRHWLRAFGLVEETRRILKT</sequence>
<organism evidence="1 2">
    <name type="scientific">Maritimibacter fusiformis</name>
    <dbReference type="NCBI Taxonomy" id="2603819"/>
    <lineage>
        <taxon>Bacteria</taxon>
        <taxon>Pseudomonadati</taxon>
        <taxon>Pseudomonadota</taxon>
        <taxon>Alphaproteobacteria</taxon>
        <taxon>Rhodobacterales</taxon>
        <taxon>Roseobacteraceae</taxon>
        <taxon>Maritimibacter</taxon>
    </lineage>
</organism>
<dbReference type="EMBL" id="VSIY01000004">
    <property type="protein sequence ID" value="TYB81945.1"/>
    <property type="molecule type" value="Genomic_DNA"/>
</dbReference>
<gene>
    <name evidence="1" type="ORF">FVF75_04180</name>
</gene>
<dbReference type="GO" id="GO:0000271">
    <property type="term" value="P:polysaccharide biosynthetic process"/>
    <property type="evidence" value="ECO:0007669"/>
    <property type="project" value="InterPro"/>
</dbReference>
<evidence type="ECO:0008006" key="3">
    <source>
        <dbReference type="Google" id="ProtNLM"/>
    </source>
</evidence>